<dbReference type="InterPro" id="IPR002052">
    <property type="entry name" value="DNA_methylase_N6_adenine_CS"/>
</dbReference>
<reference evidence="3 4" key="1">
    <citation type="submission" date="2021-02" db="EMBL/GenBank/DDBJ databases">
        <title>Characterization of Marinitoga sp. nov. str. BP5-C20A.</title>
        <authorList>
            <person name="Erauso G."/>
            <person name="Postec A."/>
        </authorList>
    </citation>
    <scope>NUCLEOTIDE SEQUENCE [LARGE SCALE GENOMIC DNA]</scope>
    <source>
        <strain evidence="3 4">BP5-C20A</strain>
    </source>
</reference>
<dbReference type="PROSITE" id="PS00092">
    <property type="entry name" value="N6_MTASE"/>
    <property type="match status" value="1"/>
</dbReference>
<evidence type="ECO:0000313" key="4">
    <source>
        <dbReference type="Proteomes" id="UP001232493"/>
    </source>
</evidence>
<dbReference type="SUPFAM" id="SSF53335">
    <property type="entry name" value="S-adenosyl-L-methionine-dependent methyltransferases"/>
    <property type="match status" value="1"/>
</dbReference>
<dbReference type="InterPro" id="IPR029063">
    <property type="entry name" value="SAM-dependent_MTases_sf"/>
</dbReference>
<evidence type="ECO:0000313" key="3">
    <source>
        <dbReference type="EMBL" id="WGS65051.1"/>
    </source>
</evidence>
<protein>
    <submittedName>
        <fullName evidence="3">16S rRNA (Guanine(966)-N(2))-methyltransferase RsmD</fullName>
        <ecNumber evidence="3">2.1.1.171</ecNumber>
    </submittedName>
</protein>
<organism evidence="3 4">
    <name type="scientific">Marinitoga aeolica</name>
    <dbReference type="NCBI Taxonomy" id="2809031"/>
    <lineage>
        <taxon>Bacteria</taxon>
        <taxon>Thermotogati</taxon>
        <taxon>Thermotogota</taxon>
        <taxon>Thermotogae</taxon>
        <taxon>Petrotogales</taxon>
        <taxon>Petrotogaceae</taxon>
        <taxon>Marinitoga</taxon>
    </lineage>
</organism>
<dbReference type="PIRSF" id="PIRSF004553">
    <property type="entry name" value="CHP00095"/>
    <property type="match status" value="1"/>
</dbReference>
<dbReference type="EC" id="2.1.1.171" evidence="3"/>
<sequence>MLTIENGDLKGRKINIVSDKRTRYTPANVRRALLNIIDVTGMNSLEIFGGSGVVSFEFISSGAEKATIIETSRKACSTIIKNAKKMKIDNKIKLICSDFRKIVVKLTEKYDIIFMDPPFQMGLAGEALKKISENKNIYDENTIIIVEHSKREKLEKKYGDLTIYKEYNYGDIKLSIYLKEGE</sequence>
<dbReference type="PANTHER" id="PTHR43542">
    <property type="entry name" value="METHYLTRANSFERASE"/>
    <property type="match status" value="1"/>
</dbReference>
<keyword evidence="4" id="KW-1185">Reference proteome</keyword>
<dbReference type="GO" id="GO:0052913">
    <property type="term" value="F:16S rRNA (guanine(966)-N(2))-methyltransferase activity"/>
    <property type="evidence" value="ECO:0007669"/>
    <property type="project" value="UniProtKB-EC"/>
</dbReference>
<keyword evidence="1 3" id="KW-0489">Methyltransferase</keyword>
<evidence type="ECO:0000256" key="1">
    <source>
        <dbReference type="ARBA" id="ARBA00022603"/>
    </source>
</evidence>
<dbReference type="EMBL" id="CP069362">
    <property type="protein sequence ID" value="WGS65051.1"/>
    <property type="molecule type" value="Genomic_DNA"/>
</dbReference>
<dbReference type="Gene3D" id="3.40.50.150">
    <property type="entry name" value="Vaccinia Virus protein VP39"/>
    <property type="match status" value="1"/>
</dbReference>
<accession>A0ABY8PR20</accession>
<evidence type="ECO:0000256" key="2">
    <source>
        <dbReference type="ARBA" id="ARBA00022679"/>
    </source>
</evidence>
<gene>
    <name evidence="3" type="primary">rsmD</name>
    <name evidence="3" type="ORF">JRV97_00410</name>
</gene>
<dbReference type="NCBIfam" id="TIGR00095">
    <property type="entry name" value="16S rRNA (guanine(966)-N(2))-methyltransferase RsmD"/>
    <property type="match status" value="1"/>
</dbReference>
<name>A0ABY8PR20_9BACT</name>
<dbReference type="Pfam" id="PF03602">
    <property type="entry name" value="Cons_hypoth95"/>
    <property type="match status" value="1"/>
</dbReference>
<dbReference type="RefSeq" id="WP_280999157.1">
    <property type="nucleotide sequence ID" value="NZ_CP069362.1"/>
</dbReference>
<dbReference type="CDD" id="cd02440">
    <property type="entry name" value="AdoMet_MTases"/>
    <property type="match status" value="1"/>
</dbReference>
<keyword evidence="2 3" id="KW-0808">Transferase</keyword>
<dbReference type="PANTHER" id="PTHR43542:SF1">
    <property type="entry name" value="METHYLTRANSFERASE"/>
    <property type="match status" value="1"/>
</dbReference>
<dbReference type="InterPro" id="IPR004398">
    <property type="entry name" value="RNA_MeTrfase_RsmD"/>
</dbReference>
<proteinExistence type="predicted"/>
<dbReference type="Proteomes" id="UP001232493">
    <property type="component" value="Chromosome"/>
</dbReference>